<dbReference type="GO" id="GO:0016020">
    <property type="term" value="C:membrane"/>
    <property type="evidence" value="ECO:0007669"/>
    <property type="project" value="TreeGrafter"/>
</dbReference>
<feature type="transmembrane region" description="Helical" evidence="1">
    <location>
        <begin position="20"/>
        <end position="41"/>
    </location>
</feature>
<keyword evidence="3" id="KW-0012">Acyltransferase</keyword>
<evidence type="ECO:0000313" key="3">
    <source>
        <dbReference type="EMBL" id="QND70356.1"/>
    </source>
</evidence>
<dbReference type="RefSeq" id="WP_184515011.1">
    <property type="nucleotide sequence ID" value="NZ_CP050292.1"/>
</dbReference>
<feature type="transmembrane region" description="Helical" evidence="1">
    <location>
        <begin position="227"/>
        <end position="249"/>
    </location>
</feature>
<feature type="transmembrane region" description="Helical" evidence="1">
    <location>
        <begin position="150"/>
        <end position="168"/>
    </location>
</feature>
<evidence type="ECO:0000313" key="4">
    <source>
        <dbReference type="Proteomes" id="UP000515291"/>
    </source>
</evidence>
<keyword evidence="3" id="KW-0808">Transferase</keyword>
<dbReference type="Proteomes" id="UP000515291">
    <property type="component" value="Chromosome"/>
</dbReference>
<feature type="transmembrane region" description="Helical" evidence="1">
    <location>
        <begin position="53"/>
        <end position="74"/>
    </location>
</feature>
<accession>A0A7G6TUC4</accession>
<evidence type="ECO:0000259" key="2">
    <source>
        <dbReference type="Pfam" id="PF01757"/>
    </source>
</evidence>
<keyword evidence="1" id="KW-1133">Transmembrane helix</keyword>
<feature type="domain" description="Acyltransferase 3" evidence="2">
    <location>
        <begin position="24"/>
        <end position="330"/>
    </location>
</feature>
<feature type="transmembrane region" description="Helical" evidence="1">
    <location>
        <begin position="201"/>
        <end position="220"/>
    </location>
</feature>
<dbReference type="EMBL" id="CP050292">
    <property type="protein sequence ID" value="QND70356.1"/>
    <property type="molecule type" value="Genomic_DNA"/>
</dbReference>
<organism evidence="3 4">
    <name type="scientific">Tardiphaga robiniae</name>
    <dbReference type="NCBI Taxonomy" id="943830"/>
    <lineage>
        <taxon>Bacteria</taxon>
        <taxon>Pseudomonadati</taxon>
        <taxon>Pseudomonadota</taxon>
        <taxon>Alphaproteobacteria</taxon>
        <taxon>Hyphomicrobiales</taxon>
        <taxon>Nitrobacteraceae</taxon>
        <taxon>Tardiphaga</taxon>
    </lineage>
</organism>
<sequence>MTSTAVEPKHSSAAQEKIEMQISGIQTLRGIAAVLIVTYHATAHPMLTSIGQIGILQAGVDLFFVISGFVMWITTENRNYQTAWQFWRLRIARVVPLYWAATLAYMAVAILLPSQLFSAAMSAWAVLSSFLFIPSWHLNGEIVPIYTLGWTLNYEMYFYFVFGLCLLAKTRSARLVSFATFIIASVAFGIATDPATAVGKLYTNPMIIEFLAGVTIGALFNRFRPSFYWPAVGIVLLLLAIAVIGSTTIVSLPRVIGYGLPAALSVMATLLIERPSRKHSLKIGTLLGDASYSIYLAHPFVLRPFFLAATVLLAAPTTGIQWTLVAGATTTGILGGLACYYLV</sequence>
<dbReference type="GO" id="GO:0016747">
    <property type="term" value="F:acyltransferase activity, transferring groups other than amino-acyl groups"/>
    <property type="evidence" value="ECO:0007669"/>
    <property type="project" value="InterPro"/>
</dbReference>
<protein>
    <submittedName>
        <fullName evidence="3">Acyltransferase</fullName>
    </submittedName>
</protein>
<keyword evidence="1" id="KW-0472">Membrane</keyword>
<dbReference type="InterPro" id="IPR002656">
    <property type="entry name" value="Acyl_transf_3_dom"/>
</dbReference>
<dbReference type="PANTHER" id="PTHR23028:SF131">
    <property type="entry name" value="BLR2367 PROTEIN"/>
    <property type="match status" value="1"/>
</dbReference>
<feature type="transmembrane region" description="Helical" evidence="1">
    <location>
        <begin position="320"/>
        <end position="342"/>
    </location>
</feature>
<feature type="transmembrane region" description="Helical" evidence="1">
    <location>
        <begin position="175"/>
        <end position="195"/>
    </location>
</feature>
<evidence type="ECO:0000256" key="1">
    <source>
        <dbReference type="SAM" id="Phobius"/>
    </source>
</evidence>
<dbReference type="InterPro" id="IPR050879">
    <property type="entry name" value="Acyltransferase_3"/>
</dbReference>
<dbReference type="AlphaFoldDB" id="A0A7G6TUC4"/>
<feature type="transmembrane region" description="Helical" evidence="1">
    <location>
        <begin position="255"/>
        <end position="272"/>
    </location>
</feature>
<dbReference type="GO" id="GO:0000271">
    <property type="term" value="P:polysaccharide biosynthetic process"/>
    <property type="evidence" value="ECO:0007669"/>
    <property type="project" value="TreeGrafter"/>
</dbReference>
<dbReference type="KEGG" id="trb:HB776_03200"/>
<proteinExistence type="predicted"/>
<reference evidence="4" key="1">
    <citation type="journal article" date="2020" name="Mol. Plant Microbe">
        <title>Rhizobial microsymbionts of the narrowly endemic Oxytropis species growing in Kamchatka are characterized by significant genetic diversity and possess a set of genes that are associated with T3SS and T6SS secretion systems and can affect the development of symbiosis.</title>
        <authorList>
            <person name="Safronova V."/>
            <person name="Guro P."/>
            <person name="Sazanova A."/>
            <person name="Kuznetsova I."/>
            <person name="Belimov A."/>
            <person name="Yakubov V."/>
            <person name="Chirak E."/>
            <person name="Afonin A."/>
            <person name="Gogolev Y."/>
            <person name="Andronov E."/>
            <person name="Tikhonovich I."/>
        </authorList>
    </citation>
    <scope>NUCLEOTIDE SEQUENCE [LARGE SCALE GENOMIC DNA]</scope>
    <source>
        <strain evidence="4">581</strain>
    </source>
</reference>
<dbReference type="Pfam" id="PF01757">
    <property type="entry name" value="Acyl_transf_3"/>
    <property type="match status" value="1"/>
</dbReference>
<gene>
    <name evidence="3" type="ORF">HB776_03200</name>
</gene>
<feature type="transmembrane region" description="Helical" evidence="1">
    <location>
        <begin position="94"/>
        <end position="112"/>
    </location>
</feature>
<dbReference type="PANTHER" id="PTHR23028">
    <property type="entry name" value="ACETYLTRANSFERASE"/>
    <property type="match status" value="1"/>
</dbReference>
<name>A0A7G6TUC4_9BRAD</name>
<feature type="transmembrane region" description="Helical" evidence="1">
    <location>
        <begin position="292"/>
        <end position="314"/>
    </location>
</feature>
<keyword evidence="1" id="KW-0812">Transmembrane</keyword>